<keyword evidence="1" id="KW-0812">Transmembrane</keyword>
<dbReference type="AlphaFoldDB" id="A0A1X6MK17"/>
<evidence type="ECO:0000313" key="4">
    <source>
        <dbReference type="Proteomes" id="UP000194127"/>
    </source>
</evidence>
<dbReference type="RefSeq" id="XP_024333177.1">
    <property type="nucleotide sequence ID" value="XM_024480025.1"/>
</dbReference>
<keyword evidence="1" id="KW-1133">Transmembrane helix</keyword>
<feature type="transmembrane region" description="Helical" evidence="1">
    <location>
        <begin position="206"/>
        <end position="229"/>
    </location>
</feature>
<feature type="transmembrane region" description="Helical" evidence="1">
    <location>
        <begin position="159"/>
        <end position="186"/>
    </location>
</feature>
<feature type="transmembrane region" description="Helical" evidence="1">
    <location>
        <begin position="128"/>
        <end position="147"/>
    </location>
</feature>
<organism evidence="3 4">
    <name type="scientific">Postia placenta MAD-698-R-SB12</name>
    <dbReference type="NCBI Taxonomy" id="670580"/>
    <lineage>
        <taxon>Eukaryota</taxon>
        <taxon>Fungi</taxon>
        <taxon>Dikarya</taxon>
        <taxon>Basidiomycota</taxon>
        <taxon>Agaricomycotina</taxon>
        <taxon>Agaricomycetes</taxon>
        <taxon>Polyporales</taxon>
        <taxon>Adustoporiaceae</taxon>
        <taxon>Rhodonia</taxon>
    </lineage>
</organism>
<protein>
    <recommendedName>
        <fullName evidence="2">DUF6534 domain-containing protein</fullName>
    </recommendedName>
</protein>
<dbReference type="Proteomes" id="UP000194127">
    <property type="component" value="Unassembled WGS sequence"/>
</dbReference>
<feature type="domain" description="DUF6534" evidence="2">
    <location>
        <begin position="214"/>
        <end position="315"/>
    </location>
</feature>
<proteinExistence type="predicted"/>
<keyword evidence="4" id="KW-1185">Reference proteome</keyword>
<evidence type="ECO:0000313" key="3">
    <source>
        <dbReference type="EMBL" id="OSX56383.1"/>
    </source>
</evidence>
<accession>A0A1X6MK17</accession>
<dbReference type="GeneID" id="36324975"/>
<dbReference type="OrthoDB" id="2953893at2759"/>
<dbReference type="EMBL" id="KZ110613">
    <property type="protein sequence ID" value="OSX56383.1"/>
    <property type="molecule type" value="Genomic_DNA"/>
</dbReference>
<feature type="transmembrane region" description="Helical" evidence="1">
    <location>
        <begin position="88"/>
        <end position="108"/>
    </location>
</feature>
<name>A0A1X6MK17_9APHY</name>
<keyword evidence="1" id="KW-0472">Membrane</keyword>
<evidence type="ECO:0000259" key="2">
    <source>
        <dbReference type="Pfam" id="PF20152"/>
    </source>
</evidence>
<feature type="transmembrane region" description="Helical" evidence="1">
    <location>
        <begin position="250"/>
        <end position="269"/>
    </location>
</feature>
<dbReference type="Pfam" id="PF20152">
    <property type="entry name" value="DUF6534"/>
    <property type="match status" value="1"/>
</dbReference>
<dbReference type="InterPro" id="IPR045339">
    <property type="entry name" value="DUF6534"/>
</dbReference>
<reference evidence="3 4" key="1">
    <citation type="submission" date="2017-04" db="EMBL/GenBank/DDBJ databases">
        <title>Genome Sequence of the Model Brown-Rot Fungus Postia placenta SB12.</title>
        <authorList>
            <consortium name="DOE Joint Genome Institute"/>
            <person name="Gaskell J."/>
            <person name="Kersten P."/>
            <person name="Larrondo L.F."/>
            <person name="Canessa P."/>
            <person name="Martinez D."/>
            <person name="Hibbett D."/>
            <person name="Schmoll M."/>
            <person name="Kubicek C.P."/>
            <person name="Martinez A.T."/>
            <person name="Yadav J."/>
            <person name="Master E."/>
            <person name="Magnuson J.K."/>
            <person name="James T."/>
            <person name="Yaver D."/>
            <person name="Berka R."/>
            <person name="Labutti K."/>
            <person name="Lipzen A."/>
            <person name="Aerts A."/>
            <person name="Barry K."/>
            <person name="Henrissat B."/>
            <person name="Blanchette R."/>
            <person name="Grigoriev I."/>
            <person name="Cullen D."/>
        </authorList>
    </citation>
    <scope>NUCLEOTIDE SEQUENCE [LARGE SCALE GENOMIC DNA]</scope>
    <source>
        <strain evidence="3 4">MAD-698-R-SB12</strain>
    </source>
</reference>
<evidence type="ECO:0000256" key="1">
    <source>
        <dbReference type="SAM" id="Phobius"/>
    </source>
</evidence>
<sequence length="371" mass="41268">MVWRIRRGCAAEMAKKINGHRFYRGIFGAVSEDSSIEHPNNRTVTSQDDSRSIWAGLQLGTARHAVRPDIFLLHFLFQRYNYSEDIRLVGALFLAEWLQTIFTTIGILHDVSLSFFMLVELWELYRQVVPVVSGIIATAVQIFYAWRISVLSDWKSFRYLAAMITLVAVGSLVTCITATVLGLDVVTLVVSPQMPVYKYLASISPVLVWLSLTAFVDIVIAILMTILLYRIQSHSVATAGLKTSLIQYTITSGAITASVALVAFALYMTDVLASDLAFRGVNNLGPYNSWAVNYPGPLSICPYANTALFGLNNRSLLRQKYNDSEQTIMLPTIDSSVPSDTQESHRSILAFRSSHQGELAANTEQDIQGPW</sequence>
<gene>
    <name evidence="3" type="ORF">POSPLADRAFT_1050612</name>
</gene>